<evidence type="ECO:0000256" key="2">
    <source>
        <dbReference type="ARBA" id="ARBA00011038"/>
    </source>
</evidence>
<gene>
    <name evidence="8" type="primary">LOC104233917</name>
</gene>
<proteinExistence type="inferred from homology"/>
<evidence type="ECO:0000313" key="8">
    <source>
        <dbReference type="RefSeq" id="XP_009785680.1"/>
    </source>
</evidence>
<dbReference type="FunFam" id="1.10.10.10:FF:000116">
    <property type="entry name" value="DNA-directed RNA polymerase III subunit RPC6"/>
    <property type="match status" value="1"/>
</dbReference>
<name>A0A1U7XGU4_NICSY</name>
<comment type="similarity">
    <text evidence="2">Belongs to the eukaryotic RPC34/RPC39 RNA polymerase subunit family.</text>
</comment>
<dbReference type="GO" id="GO:0005666">
    <property type="term" value="C:RNA polymerase III complex"/>
    <property type="evidence" value="ECO:0007669"/>
    <property type="project" value="InterPro"/>
</dbReference>
<dbReference type="Proteomes" id="UP000189701">
    <property type="component" value="Unplaced"/>
</dbReference>
<dbReference type="InterPro" id="IPR036390">
    <property type="entry name" value="WH_DNA-bd_sf"/>
</dbReference>
<evidence type="ECO:0000256" key="4">
    <source>
        <dbReference type="ARBA" id="ARBA00023163"/>
    </source>
</evidence>
<keyword evidence="3" id="KW-0240">DNA-directed RNA polymerase</keyword>
<reference evidence="7" key="1">
    <citation type="journal article" date="2013" name="Genome Biol.">
        <title>Reference genomes and transcriptomes of Nicotiana sylvestris and Nicotiana tomentosiformis.</title>
        <authorList>
            <person name="Sierro N."/>
            <person name="Battey J.N."/>
            <person name="Ouadi S."/>
            <person name="Bovet L."/>
            <person name="Goepfert S."/>
            <person name="Bakaher N."/>
            <person name="Peitsch M.C."/>
            <person name="Ivanov N.V."/>
        </authorList>
    </citation>
    <scope>NUCLEOTIDE SEQUENCE [LARGE SCALE GENOMIC DNA]</scope>
</reference>
<dbReference type="SUPFAM" id="SSF46785">
    <property type="entry name" value="Winged helix' DNA-binding domain"/>
    <property type="match status" value="1"/>
</dbReference>
<dbReference type="InterPro" id="IPR016049">
    <property type="entry name" value="RNA_pol_Rpc34-like"/>
</dbReference>
<dbReference type="AlphaFoldDB" id="A0A1U7XGU4"/>
<dbReference type="GO" id="GO:0005737">
    <property type="term" value="C:cytoplasm"/>
    <property type="evidence" value="ECO:0007669"/>
    <property type="project" value="UniProtKB-ARBA"/>
</dbReference>
<keyword evidence="7" id="KW-1185">Reference proteome</keyword>
<evidence type="ECO:0000256" key="3">
    <source>
        <dbReference type="ARBA" id="ARBA00022478"/>
    </source>
</evidence>
<dbReference type="Pfam" id="PF05158">
    <property type="entry name" value="RNA_pol_Rpc34"/>
    <property type="match status" value="2"/>
</dbReference>
<dbReference type="eggNOG" id="KOG3233">
    <property type="taxonomic scope" value="Eukaryota"/>
</dbReference>
<dbReference type="GO" id="GO:0005654">
    <property type="term" value="C:nucleoplasm"/>
    <property type="evidence" value="ECO:0007669"/>
    <property type="project" value="UniProtKB-ARBA"/>
</dbReference>
<dbReference type="GO" id="GO:0006383">
    <property type="term" value="P:transcription by RNA polymerase III"/>
    <property type="evidence" value="ECO:0007669"/>
    <property type="project" value="InterPro"/>
</dbReference>
<sequence>MLTKMSRSREAAAMKRKRPDLDSPTQGLPDAERVVLSLVKNKKNLGIWVAEVKKEANLPPTLVDKSLTALVKKKLIKQVVNIQNKGKKHYMAVEFECSEELTGGSWYSEGNLDKEFITVLRDTCLKVIELLKVATVEGIHNFLKKRKVVECTSQQIVEILNSMVLDNAIIEVKSTELGEYHSIPVGLVCYRTASGVALGTGPKTIGPMASIPCGACPRISQCSPNGVICPQTCVYYTKWLNTEF</sequence>
<protein>
    <submittedName>
        <fullName evidence="8">DNA-directed RNA polymerase III subunit RPC6-like</fullName>
    </submittedName>
</protein>
<keyword evidence="4" id="KW-0804">Transcription</keyword>
<evidence type="ECO:0000256" key="6">
    <source>
        <dbReference type="SAM" id="MobiDB-lite"/>
    </source>
</evidence>
<comment type="subcellular location">
    <subcellularLocation>
        <location evidence="1">Nucleus</location>
    </subcellularLocation>
</comment>
<reference evidence="8" key="2">
    <citation type="submission" date="2025-08" db="UniProtKB">
        <authorList>
            <consortium name="RefSeq"/>
        </authorList>
    </citation>
    <scope>IDENTIFICATION</scope>
    <source>
        <tissue evidence="8">Leaf</tissue>
    </source>
</reference>
<dbReference type="InterPro" id="IPR036388">
    <property type="entry name" value="WH-like_DNA-bd_sf"/>
</dbReference>
<evidence type="ECO:0000313" key="7">
    <source>
        <dbReference type="Proteomes" id="UP000189701"/>
    </source>
</evidence>
<dbReference type="Gene3D" id="1.10.10.10">
    <property type="entry name" value="Winged helix-like DNA-binding domain superfamily/Winged helix DNA-binding domain"/>
    <property type="match status" value="1"/>
</dbReference>
<dbReference type="PANTHER" id="PTHR12780">
    <property type="entry name" value="RNA POLYMERASE III DNA DIRECTED , 39KD SUBUNIT-RELATED"/>
    <property type="match status" value="1"/>
</dbReference>
<accession>A0A1U7XGU4</accession>
<evidence type="ECO:0000256" key="1">
    <source>
        <dbReference type="ARBA" id="ARBA00004123"/>
    </source>
</evidence>
<keyword evidence="5" id="KW-0539">Nucleus</keyword>
<feature type="region of interest" description="Disordered" evidence="6">
    <location>
        <begin position="1"/>
        <end position="26"/>
    </location>
</feature>
<dbReference type="OrthoDB" id="613763at2759"/>
<dbReference type="STRING" id="4096.A0A1U7XGU4"/>
<dbReference type="InterPro" id="IPR007832">
    <property type="entry name" value="RNA_pol_Rpc34"/>
</dbReference>
<dbReference type="RefSeq" id="XP_009785680.1">
    <property type="nucleotide sequence ID" value="XM_009787378.1"/>
</dbReference>
<evidence type="ECO:0000256" key="5">
    <source>
        <dbReference type="ARBA" id="ARBA00023242"/>
    </source>
</evidence>
<organism evidence="7 8">
    <name type="scientific">Nicotiana sylvestris</name>
    <name type="common">Wood tobacco</name>
    <name type="synonym">South American tobacco</name>
    <dbReference type="NCBI Taxonomy" id="4096"/>
    <lineage>
        <taxon>Eukaryota</taxon>
        <taxon>Viridiplantae</taxon>
        <taxon>Streptophyta</taxon>
        <taxon>Embryophyta</taxon>
        <taxon>Tracheophyta</taxon>
        <taxon>Spermatophyta</taxon>
        <taxon>Magnoliopsida</taxon>
        <taxon>eudicotyledons</taxon>
        <taxon>Gunneridae</taxon>
        <taxon>Pentapetalae</taxon>
        <taxon>asterids</taxon>
        <taxon>lamiids</taxon>
        <taxon>Solanales</taxon>
        <taxon>Solanaceae</taxon>
        <taxon>Nicotianoideae</taxon>
        <taxon>Nicotianeae</taxon>
        <taxon>Nicotiana</taxon>
    </lineage>
</organism>